<sequence length="589" mass="68554">MTLAYQNLERILKETNYLVRESEKVICTFIMSNIQQNGDQGCSKELCDALVGLESKFTDIKQQLHQVQPRYNIDFSLWMGELKIMCLLHLQRDNMMSLQDDAMVELLDQLIEGPLQLSVVAIIDSFILIVHAWVSFDTDPGTMLDNILKYVMPQSAFREILYKDFEKRKTALHDYLKNKRYLIVLYDVFTNDVWDYLGEALPDHQNGSRVLVILFDDEIFNLCILENEDMINLDSVPATPLRATYQERPLVCLYYGSESLAENMKLTWLIRKRSPLFSIAQLPQRLKLCCLYLSACREGFEISTRQLNQLWIAEGFIPETARKLLNLGTIVLEEYPAGINLLLLLKYLKLNIPYLKHLPASLCNLLNLYTIDMPSSYVRCTPDSIGKMHELRHLNFRTITLPAHPGKFCTSLENLNFISVLHPSSCTRDILGRLPSEFELLESLKLVNELKIPSQLSSIVLPEYQFPPSLIELSLANTELRDDPMPKPKKLLHLQVLKLKKNSFIGRKLICRFGCFPSLKEWIVEFEAIPKLESLIINPCAHLKRLPEDLWRVKSLTKLELWWPRFELRERLRKFENRELFLWNVIRMG</sequence>
<dbReference type="SUPFAM" id="SSF52058">
    <property type="entry name" value="L domain-like"/>
    <property type="match status" value="1"/>
</dbReference>
<dbReference type="InterPro" id="IPR027417">
    <property type="entry name" value="P-loop_NTPase"/>
</dbReference>
<reference evidence="2 3" key="1">
    <citation type="submission" date="2014-04" db="EMBL/GenBank/DDBJ databases">
        <authorList>
            <consortium name="International Citrus Genome Consortium"/>
            <person name="Gmitter F."/>
            <person name="Chen C."/>
            <person name="Farmerie W."/>
            <person name="Harkins T."/>
            <person name="Desany B."/>
            <person name="Mohiuddin M."/>
            <person name="Kodira C."/>
            <person name="Borodovsky M."/>
            <person name="Lomsadze A."/>
            <person name="Burns P."/>
            <person name="Jenkins J."/>
            <person name="Prochnik S."/>
            <person name="Shu S."/>
            <person name="Chapman J."/>
            <person name="Pitluck S."/>
            <person name="Schmutz J."/>
            <person name="Rokhsar D."/>
        </authorList>
    </citation>
    <scope>NUCLEOTIDE SEQUENCE</scope>
</reference>
<dbReference type="Pfam" id="PF00931">
    <property type="entry name" value="NB-ARC"/>
    <property type="match status" value="1"/>
</dbReference>
<dbReference type="GO" id="GO:0043531">
    <property type="term" value="F:ADP binding"/>
    <property type="evidence" value="ECO:0007669"/>
    <property type="project" value="InterPro"/>
</dbReference>
<evidence type="ECO:0000313" key="2">
    <source>
        <dbReference type="EMBL" id="KDO38722.1"/>
    </source>
</evidence>
<evidence type="ECO:0000313" key="3">
    <source>
        <dbReference type="Proteomes" id="UP000027120"/>
    </source>
</evidence>
<dbReference type="Proteomes" id="UP000027120">
    <property type="component" value="Unassembled WGS sequence"/>
</dbReference>
<dbReference type="InterPro" id="IPR002182">
    <property type="entry name" value="NB-ARC"/>
</dbReference>
<keyword evidence="3" id="KW-1185">Reference proteome</keyword>
<name>A0A067DI99_CITSI</name>
<gene>
    <name evidence="2" type="ORF">CISIN_1g007787mg</name>
</gene>
<accession>A0A067DI99</accession>
<dbReference type="Gene3D" id="3.80.10.10">
    <property type="entry name" value="Ribonuclease Inhibitor"/>
    <property type="match status" value="1"/>
</dbReference>
<dbReference type="AlphaFoldDB" id="A0A067DI99"/>
<dbReference type="Gene3D" id="3.40.50.300">
    <property type="entry name" value="P-loop containing nucleotide triphosphate hydrolases"/>
    <property type="match status" value="1"/>
</dbReference>
<dbReference type="EMBL" id="KK787550">
    <property type="protein sequence ID" value="KDO38722.1"/>
    <property type="molecule type" value="Genomic_DNA"/>
</dbReference>
<dbReference type="InterPro" id="IPR032675">
    <property type="entry name" value="LRR_dom_sf"/>
</dbReference>
<dbReference type="PANTHER" id="PTHR15140:SF37">
    <property type="entry name" value="UBIQUITIN-LIKE DOMAIN-CONTAINING PROTEIN"/>
    <property type="match status" value="1"/>
</dbReference>
<dbReference type="SUPFAM" id="SSF52540">
    <property type="entry name" value="P-loop containing nucleoside triphosphate hydrolases"/>
    <property type="match status" value="1"/>
</dbReference>
<protein>
    <recommendedName>
        <fullName evidence="1">NB-ARC domain-containing protein</fullName>
    </recommendedName>
</protein>
<organism evidence="2 3">
    <name type="scientific">Citrus sinensis</name>
    <name type="common">Sweet orange</name>
    <name type="synonym">Citrus aurantium var. sinensis</name>
    <dbReference type="NCBI Taxonomy" id="2711"/>
    <lineage>
        <taxon>Eukaryota</taxon>
        <taxon>Viridiplantae</taxon>
        <taxon>Streptophyta</taxon>
        <taxon>Embryophyta</taxon>
        <taxon>Tracheophyta</taxon>
        <taxon>Spermatophyta</taxon>
        <taxon>Magnoliopsida</taxon>
        <taxon>eudicotyledons</taxon>
        <taxon>Gunneridae</taxon>
        <taxon>Pentapetalae</taxon>
        <taxon>rosids</taxon>
        <taxon>malvids</taxon>
        <taxon>Sapindales</taxon>
        <taxon>Rutaceae</taxon>
        <taxon>Aurantioideae</taxon>
        <taxon>Citrus</taxon>
    </lineage>
</organism>
<dbReference type="PANTHER" id="PTHR15140">
    <property type="entry name" value="TUBULIN-SPECIFIC CHAPERONE E"/>
    <property type="match status" value="1"/>
</dbReference>
<feature type="domain" description="NB-ARC" evidence="1">
    <location>
        <begin position="134"/>
        <end position="213"/>
    </location>
</feature>
<evidence type="ECO:0000259" key="1">
    <source>
        <dbReference type="Pfam" id="PF00931"/>
    </source>
</evidence>
<proteinExistence type="predicted"/>